<dbReference type="RefSeq" id="WP_289471066.1">
    <property type="nucleotide sequence ID" value="NZ_JAUCMM010000010.1"/>
</dbReference>
<comment type="caution">
    <text evidence="1">The sequence shown here is derived from an EMBL/GenBank/DDBJ whole genome shotgun (WGS) entry which is preliminary data.</text>
</comment>
<name>A0ABT7TIQ4_9MICO</name>
<keyword evidence="2" id="KW-1185">Reference proteome</keyword>
<dbReference type="EMBL" id="JAUCMM010000010">
    <property type="protein sequence ID" value="MDM7889461.1"/>
    <property type="molecule type" value="Genomic_DNA"/>
</dbReference>
<sequence>MSVTPTPVLAARPADLRDPVRLFHGVGVEREAWDALDEPGRRRLVVRARLAALHRPAVVSHRFAGALWGLPELGRWDRRLHVTEHAGVPDDPSADVRLQQDEFVTGAGRFRVDFWWPSAGIIGEFDGRVKYDHPSTLWSEKRREDALRRLPEVRGFARWGIREALDPGLLAPVLLAAGLPLGRGWAG</sequence>
<evidence type="ECO:0000313" key="1">
    <source>
        <dbReference type="EMBL" id="MDM7889461.1"/>
    </source>
</evidence>
<organism evidence="1 2">
    <name type="scientific">Curtobacterium subtropicum</name>
    <dbReference type="NCBI Taxonomy" id="3055138"/>
    <lineage>
        <taxon>Bacteria</taxon>
        <taxon>Bacillati</taxon>
        <taxon>Actinomycetota</taxon>
        <taxon>Actinomycetes</taxon>
        <taxon>Micrococcales</taxon>
        <taxon>Microbacteriaceae</taxon>
        <taxon>Curtobacterium</taxon>
    </lineage>
</organism>
<proteinExistence type="predicted"/>
<evidence type="ECO:0000313" key="2">
    <source>
        <dbReference type="Proteomes" id="UP001235720"/>
    </source>
</evidence>
<reference evidence="1 2" key="1">
    <citation type="submission" date="2023-06" db="EMBL/GenBank/DDBJ databases">
        <authorList>
            <person name="Feng G."/>
            <person name="Li J."/>
            <person name="Zhu H."/>
        </authorList>
    </citation>
    <scope>NUCLEOTIDE SEQUENCE [LARGE SCALE GENOMIC DNA]</scope>
    <source>
        <strain evidence="1 2">RHCJP20</strain>
    </source>
</reference>
<gene>
    <name evidence="1" type="ORF">QUG98_13460</name>
</gene>
<accession>A0ABT7TIQ4</accession>
<dbReference type="Proteomes" id="UP001235720">
    <property type="component" value="Unassembled WGS sequence"/>
</dbReference>
<protein>
    <submittedName>
        <fullName evidence="1">Uncharacterized protein</fullName>
    </submittedName>
</protein>